<evidence type="ECO:0000313" key="4">
    <source>
        <dbReference type="Proteomes" id="UP000274515"/>
    </source>
</evidence>
<dbReference type="Gene3D" id="3.40.109.10">
    <property type="entry name" value="NADH Oxidase"/>
    <property type="match status" value="2"/>
</dbReference>
<proteinExistence type="predicted"/>
<evidence type="ECO:0000256" key="1">
    <source>
        <dbReference type="SAM" id="MobiDB-lite"/>
    </source>
</evidence>
<dbReference type="Pfam" id="PF00881">
    <property type="entry name" value="Nitroreductase"/>
    <property type="match status" value="1"/>
</dbReference>
<sequence length="333" mass="36177">MVDTEHSERVHDGPWSREETATLARAVNRAPSVHNTQPWSLSVHDRVAELHEQVEDDPSRHDPEGRDRKISCGAALTNLVLAVRELGWRAEVSFSGSEAPLVSVTGSGRQPPTDAEHGRFEAIPLRTSHRRPFDARPVDSADVEAVRAAAQTVPSVQGRWVTGGEEALELARLLTYAARVQRADESYQRELAGWIVKHGEADTRGVPSDALGARGIGAVGLVSGSTHVPDEAWLATRIEEESVLVLSTEDDEPRAHLDVGSALEHAWLEATHRGLGASVTTQFLHLGEVRSGLSQQLDLTGVVQVLMRFGHPADPGSRSGRRPAEEIVTDHRA</sequence>
<dbReference type="GO" id="GO:0016491">
    <property type="term" value="F:oxidoreductase activity"/>
    <property type="evidence" value="ECO:0007669"/>
    <property type="project" value="InterPro"/>
</dbReference>
<evidence type="ECO:0000313" key="3">
    <source>
        <dbReference type="EMBL" id="RRO16869.1"/>
    </source>
</evidence>
<dbReference type="PANTHER" id="PTHR23026">
    <property type="entry name" value="NADPH NITROREDUCTASE"/>
    <property type="match status" value="1"/>
</dbReference>
<feature type="region of interest" description="Disordered" evidence="1">
    <location>
        <begin position="311"/>
        <end position="333"/>
    </location>
</feature>
<protein>
    <recommendedName>
        <fullName evidence="2">Nitroreductase domain-containing protein</fullName>
    </recommendedName>
</protein>
<dbReference type="AlphaFoldDB" id="A0A426JUH3"/>
<feature type="compositionally biased region" description="Basic and acidic residues" evidence="1">
    <location>
        <begin position="322"/>
        <end position="333"/>
    </location>
</feature>
<keyword evidence="4" id="KW-1185">Reference proteome</keyword>
<dbReference type="InterPro" id="IPR050627">
    <property type="entry name" value="Nitroreductase/BluB"/>
</dbReference>
<comment type="caution">
    <text evidence="3">The sequence shown here is derived from an EMBL/GenBank/DDBJ whole genome shotgun (WGS) entry which is preliminary data.</text>
</comment>
<dbReference type="SUPFAM" id="SSF55469">
    <property type="entry name" value="FMN-dependent nitroreductase-like"/>
    <property type="match status" value="2"/>
</dbReference>
<evidence type="ECO:0000259" key="2">
    <source>
        <dbReference type="Pfam" id="PF00881"/>
    </source>
</evidence>
<dbReference type="PANTHER" id="PTHR23026:SF123">
    <property type="entry name" value="NAD(P)H NITROREDUCTASE RV3131-RELATED"/>
    <property type="match status" value="1"/>
</dbReference>
<dbReference type="InterPro" id="IPR029479">
    <property type="entry name" value="Nitroreductase"/>
</dbReference>
<name>A0A426JUH3_9PSEU</name>
<organism evidence="3 4">
    <name type="scientific">Saccharopolyspora rhizosphaerae</name>
    <dbReference type="NCBI Taxonomy" id="2492662"/>
    <lineage>
        <taxon>Bacteria</taxon>
        <taxon>Bacillati</taxon>
        <taxon>Actinomycetota</taxon>
        <taxon>Actinomycetes</taxon>
        <taxon>Pseudonocardiales</taxon>
        <taxon>Pseudonocardiaceae</taxon>
        <taxon>Saccharopolyspora</taxon>
    </lineage>
</organism>
<gene>
    <name evidence="3" type="ORF">EIL87_11265</name>
</gene>
<reference evidence="3 4" key="1">
    <citation type="submission" date="2018-11" db="EMBL/GenBank/DDBJ databases">
        <title>Saccharopolyspora rhizosphaerae sp. nov., an actinomycete isolated from rhizosphere soil in Thailand.</title>
        <authorList>
            <person name="Intra B."/>
            <person name="Euanorasetr J."/>
            <person name="Take A."/>
            <person name="Inahashi Y."/>
            <person name="Mori M."/>
            <person name="Panbangred W."/>
            <person name="Matsumoto A."/>
        </authorList>
    </citation>
    <scope>NUCLEOTIDE SEQUENCE [LARGE SCALE GENOMIC DNA]</scope>
    <source>
        <strain evidence="3 4">H219</strain>
    </source>
</reference>
<feature type="domain" description="Nitroreductase" evidence="2">
    <location>
        <begin position="126"/>
        <end position="311"/>
    </location>
</feature>
<accession>A0A426JUH3</accession>
<dbReference type="EMBL" id="RSAA01000010">
    <property type="protein sequence ID" value="RRO16869.1"/>
    <property type="molecule type" value="Genomic_DNA"/>
</dbReference>
<dbReference type="NCBIfam" id="NF047509">
    <property type="entry name" value="Rv3131_FMN_oxido"/>
    <property type="match status" value="1"/>
</dbReference>
<dbReference type="Proteomes" id="UP000274515">
    <property type="component" value="Unassembled WGS sequence"/>
</dbReference>
<dbReference type="RefSeq" id="WP_125090195.1">
    <property type="nucleotide sequence ID" value="NZ_RSAA01000010.1"/>
</dbReference>
<dbReference type="InterPro" id="IPR000415">
    <property type="entry name" value="Nitroreductase-like"/>
</dbReference>
<dbReference type="OrthoDB" id="8156917at2"/>